<comment type="caution">
    <text evidence="3">The sequence shown here is derived from an EMBL/GenBank/DDBJ whole genome shotgun (WGS) entry which is preliminary data.</text>
</comment>
<dbReference type="CDD" id="cd00293">
    <property type="entry name" value="USP-like"/>
    <property type="match status" value="1"/>
</dbReference>
<organism evidence="3 4">
    <name type="scientific">Haloterrigena gelatinilytica</name>
    <dbReference type="NCBI Taxonomy" id="2741724"/>
    <lineage>
        <taxon>Archaea</taxon>
        <taxon>Methanobacteriati</taxon>
        <taxon>Methanobacteriota</taxon>
        <taxon>Stenosarchaea group</taxon>
        <taxon>Halobacteria</taxon>
        <taxon>Halobacteriales</taxon>
        <taxon>Natrialbaceae</taxon>
        <taxon>Haloterrigena</taxon>
    </lineage>
</organism>
<comment type="similarity">
    <text evidence="1">Belongs to the universal stress protein A family.</text>
</comment>
<reference evidence="3" key="1">
    <citation type="submission" date="2020-06" db="EMBL/GenBank/DDBJ databases">
        <title>Haloterrigena sp. nov., an extremely halophilic archaeon isolated from a saline sediment.</title>
        <authorList>
            <person name="Liu B.-B."/>
        </authorList>
    </citation>
    <scope>NUCLEOTIDE SEQUENCE</scope>
    <source>
        <strain evidence="3">SYSU A121-1</strain>
    </source>
</reference>
<dbReference type="Gene3D" id="3.40.50.620">
    <property type="entry name" value="HUPs"/>
    <property type="match status" value="1"/>
</dbReference>
<accession>A0A8J8GPN7</accession>
<dbReference type="AlphaFoldDB" id="A0A8J8GPN7"/>
<evidence type="ECO:0000256" key="1">
    <source>
        <dbReference type="ARBA" id="ARBA00008791"/>
    </source>
</evidence>
<name>A0A8J8GPN7_9EURY</name>
<dbReference type="PANTHER" id="PTHR46268">
    <property type="entry name" value="STRESS RESPONSE PROTEIN NHAX"/>
    <property type="match status" value="1"/>
</dbReference>
<feature type="domain" description="UspA" evidence="2">
    <location>
        <begin position="3"/>
        <end position="138"/>
    </location>
</feature>
<proteinExistence type="inferred from homology"/>
<dbReference type="OrthoDB" id="307404at2157"/>
<dbReference type="PANTHER" id="PTHR46268:SF6">
    <property type="entry name" value="UNIVERSAL STRESS PROTEIN UP12"/>
    <property type="match status" value="1"/>
</dbReference>
<evidence type="ECO:0000313" key="4">
    <source>
        <dbReference type="Proteomes" id="UP000728647"/>
    </source>
</evidence>
<dbReference type="Pfam" id="PF00582">
    <property type="entry name" value="Usp"/>
    <property type="match status" value="1"/>
</dbReference>
<dbReference type="Proteomes" id="UP000728647">
    <property type="component" value="Unassembled WGS sequence"/>
</dbReference>
<dbReference type="InterPro" id="IPR014729">
    <property type="entry name" value="Rossmann-like_a/b/a_fold"/>
</dbReference>
<evidence type="ECO:0000259" key="2">
    <source>
        <dbReference type="Pfam" id="PF00582"/>
    </source>
</evidence>
<sequence>MVIVAAVDRSERAPDVLDQAATLADQFGESLHVVHVMTRSEAVDAETTGISKDEGVEISELRAVAAGVVTDLLEEHPVAVKTTETGRIGDPADEIIEYADDRDARYIVVGPRRRSQTGKMLFGSVAQSILLNTNRPVVSVLGE</sequence>
<evidence type="ECO:0000313" key="3">
    <source>
        <dbReference type="EMBL" id="NUB93676.1"/>
    </source>
</evidence>
<dbReference type="RefSeq" id="WP_174703331.1">
    <property type="nucleotide sequence ID" value="NZ_JABURA010000003.1"/>
</dbReference>
<protein>
    <submittedName>
        <fullName evidence="3">Universal stress protein</fullName>
    </submittedName>
</protein>
<gene>
    <name evidence="3" type="ORF">HT576_22105</name>
</gene>
<dbReference type="EMBL" id="JABURA010000003">
    <property type="protein sequence ID" value="NUB93676.1"/>
    <property type="molecule type" value="Genomic_DNA"/>
</dbReference>
<dbReference type="InterPro" id="IPR006016">
    <property type="entry name" value="UspA"/>
</dbReference>
<dbReference type="SUPFAM" id="SSF52402">
    <property type="entry name" value="Adenine nucleotide alpha hydrolases-like"/>
    <property type="match status" value="1"/>
</dbReference>